<evidence type="ECO:0000313" key="2">
    <source>
        <dbReference type="EMBL" id="MDQ0474569.1"/>
    </source>
</evidence>
<feature type="domain" description="Carboxymuconolactone decarboxylase-like" evidence="1">
    <location>
        <begin position="17"/>
        <end position="98"/>
    </location>
</feature>
<dbReference type="SUPFAM" id="SSF69118">
    <property type="entry name" value="AhpD-like"/>
    <property type="match status" value="1"/>
</dbReference>
<proteinExistence type="predicted"/>
<dbReference type="NCBIfam" id="TIGR00778">
    <property type="entry name" value="ahpD_dom"/>
    <property type="match status" value="1"/>
</dbReference>
<gene>
    <name evidence="2" type="ORF">QO011_007610</name>
</gene>
<organism evidence="2 3">
    <name type="scientific">Labrys wisconsinensis</name>
    <dbReference type="NCBI Taxonomy" id="425677"/>
    <lineage>
        <taxon>Bacteria</taxon>
        <taxon>Pseudomonadati</taxon>
        <taxon>Pseudomonadota</taxon>
        <taxon>Alphaproteobacteria</taxon>
        <taxon>Hyphomicrobiales</taxon>
        <taxon>Xanthobacteraceae</taxon>
        <taxon>Labrys</taxon>
    </lineage>
</organism>
<dbReference type="Proteomes" id="UP001242480">
    <property type="component" value="Unassembled WGS sequence"/>
</dbReference>
<accession>A0ABU0JMP9</accession>
<dbReference type="InterPro" id="IPR003779">
    <property type="entry name" value="CMD-like"/>
</dbReference>
<sequence>MSSHQPIDYAQFERTAPAAVAALRALGKAVDESGLDKGLTELLKVRASQLNGCAFCLQFHLNTARRLGVAAEKLDLVAVWREAGIFSERERAALGWTEVLTLSPGSGLEPQRQALAATFSETEIAFLTVSIGTINAWNRIAGPLGFAPPIPRRAEGSEAA</sequence>
<dbReference type="Gene3D" id="1.20.1290.10">
    <property type="entry name" value="AhpD-like"/>
    <property type="match status" value="1"/>
</dbReference>
<protein>
    <submittedName>
        <fullName evidence="2">AhpD family alkylhydroperoxidase</fullName>
    </submittedName>
</protein>
<dbReference type="InterPro" id="IPR004675">
    <property type="entry name" value="AhpD_core"/>
</dbReference>
<evidence type="ECO:0000259" key="1">
    <source>
        <dbReference type="Pfam" id="PF02627"/>
    </source>
</evidence>
<dbReference type="InterPro" id="IPR029032">
    <property type="entry name" value="AhpD-like"/>
</dbReference>
<dbReference type="RefSeq" id="WP_307284409.1">
    <property type="nucleotide sequence ID" value="NZ_JAUSVX010000024.1"/>
</dbReference>
<reference evidence="2 3" key="1">
    <citation type="submission" date="2023-07" db="EMBL/GenBank/DDBJ databases">
        <title>Genomic Encyclopedia of Type Strains, Phase IV (KMG-IV): sequencing the most valuable type-strain genomes for metagenomic binning, comparative biology and taxonomic classification.</title>
        <authorList>
            <person name="Goeker M."/>
        </authorList>
    </citation>
    <scope>NUCLEOTIDE SEQUENCE [LARGE SCALE GENOMIC DNA]</scope>
    <source>
        <strain evidence="2 3">DSM 19619</strain>
    </source>
</reference>
<dbReference type="PANTHER" id="PTHR34846:SF7">
    <property type="entry name" value="BLL7811 PROTEIN"/>
    <property type="match status" value="1"/>
</dbReference>
<dbReference type="Pfam" id="PF02627">
    <property type="entry name" value="CMD"/>
    <property type="match status" value="1"/>
</dbReference>
<name>A0ABU0JMP9_9HYPH</name>
<dbReference type="PANTHER" id="PTHR34846">
    <property type="entry name" value="4-CARBOXYMUCONOLACTONE DECARBOXYLASE FAMILY PROTEIN (AFU_ORTHOLOGUE AFUA_6G11590)"/>
    <property type="match status" value="1"/>
</dbReference>
<evidence type="ECO:0000313" key="3">
    <source>
        <dbReference type="Proteomes" id="UP001242480"/>
    </source>
</evidence>
<keyword evidence="3" id="KW-1185">Reference proteome</keyword>
<dbReference type="EMBL" id="JAUSVX010000024">
    <property type="protein sequence ID" value="MDQ0474569.1"/>
    <property type="molecule type" value="Genomic_DNA"/>
</dbReference>
<comment type="caution">
    <text evidence="2">The sequence shown here is derived from an EMBL/GenBank/DDBJ whole genome shotgun (WGS) entry which is preliminary data.</text>
</comment>